<keyword evidence="1" id="KW-0812">Transmembrane</keyword>
<accession>A0A3N0BXA9</accession>
<gene>
    <name evidence="2" type="ORF">D7003_11260</name>
</gene>
<evidence type="ECO:0000313" key="3">
    <source>
        <dbReference type="Proteomes" id="UP000273807"/>
    </source>
</evidence>
<evidence type="ECO:0000313" key="2">
    <source>
        <dbReference type="EMBL" id="RNL54395.1"/>
    </source>
</evidence>
<dbReference type="EMBL" id="RBED01000101">
    <property type="protein sequence ID" value="RNL54395.1"/>
    <property type="molecule type" value="Genomic_DNA"/>
</dbReference>
<comment type="caution">
    <text evidence="2">The sequence shown here is derived from an EMBL/GenBank/DDBJ whole genome shotgun (WGS) entry which is preliminary data.</text>
</comment>
<reference evidence="2 3" key="1">
    <citation type="submission" date="2018-10" db="EMBL/GenBank/DDBJ databases">
        <title>Genome sequencing of Arthrobacter oryzae TNB02.</title>
        <authorList>
            <person name="Cho Y.-J."/>
            <person name="Cho A."/>
            <person name="Kim O.-S."/>
        </authorList>
    </citation>
    <scope>NUCLEOTIDE SEQUENCE [LARGE SCALE GENOMIC DNA]</scope>
    <source>
        <strain evidence="2 3">TNB02</strain>
    </source>
</reference>
<keyword evidence="1" id="KW-1133">Transmembrane helix</keyword>
<organism evidence="2 3">
    <name type="scientific">Arthrobacter oryzae</name>
    <dbReference type="NCBI Taxonomy" id="409290"/>
    <lineage>
        <taxon>Bacteria</taxon>
        <taxon>Bacillati</taxon>
        <taxon>Actinomycetota</taxon>
        <taxon>Actinomycetes</taxon>
        <taxon>Micrococcales</taxon>
        <taxon>Micrococcaceae</taxon>
        <taxon>Arthrobacter</taxon>
    </lineage>
</organism>
<dbReference type="RefSeq" id="WP_123255539.1">
    <property type="nucleotide sequence ID" value="NZ_RBED01000101.1"/>
</dbReference>
<keyword evidence="3" id="KW-1185">Reference proteome</keyword>
<keyword evidence="1" id="KW-0472">Membrane</keyword>
<dbReference type="AlphaFoldDB" id="A0A3N0BXA9"/>
<dbReference type="Proteomes" id="UP000273807">
    <property type="component" value="Unassembled WGS sequence"/>
</dbReference>
<protein>
    <submittedName>
        <fullName evidence="2">Uncharacterized protein</fullName>
    </submittedName>
</protein>
<feature type="transmembrane region" description="Helical" evidence="1">
    <location>
        <begin position="49"/>
        <end position="67"/>
    </location>
</feature>
<evidence type="ECO:0000256" key="1">
    <source>
        <dbReference type="SAM" id="Phobius"/>
    </source>
</evidence>
<name>A0A3N0BXA9_9MICC</name>
<proteinExistence type="predicted"/>
<sequence>MPALLKTARSRLPRLVRAGAALVLIGALGAAVSVPFSFLPADDSPGRYLVIYTAVLGFVLGLMFFWLSGMRAKGPRNVSHQ</sequence>